<reference evidence="3" key="1">
    <citation type="submission" date="2022-07" db="EMBL/GenBank/DDBJ databases">
        <authorList>
            <person name="Trinca V."/>
            <person name="Uliana J.V.C."/>
            <person name="Torres T.T."/>
            <person name="Ward R.J."/>
            <person name="Monesi N."/>
        </authorList>
    </citation>
    <scope>NUCLEOTIDE SEQUENCE</scope>
    <source>
        <strain evidence="3">HSMRA1968</strain>
        <tissue evidence="3">Whole embryos</tissue>
    </source>
</reference>
<comment type="subcellular location">
    <subcellularLocation>
        <location evidence="1">Membrane</location>
        <topology evidence="1">Single-pass type I membrane protein</topology>
    </subcellularLocation>
</comment>
<keyword evidence="1 3" id="KW-0472">Membrane</keyword>
<evidence type="ECO:0000313" key="3">
    <source>
        <dbReference type="EMBL" id="KAJ6636787.1"/>
    </source>
</evidence>
<dbReference type="InterPro" id="IPR009038">
    <property type="entry name" value="GOLD_dom"/>
</dbReference>
<organism evidence="3 4">
    <name type="scientific">Pseudolycoriella hygida</name>
    <dbReference type="NCBI Taxonomy" id="35572"/>
    <lineage>
        <taxon>Eukaryota</taxon>
        <taxon>Metazoa</taxon>
        <taxon>Ecdysozoa</taxon>
        <taxon>Arthropoda</taxon>
        <taxon>Hexapoda</taxon>
        <taxon>Insecta</taxon>
        <taxon>Pterygota</taxon>
        <taxon>Neoptera</taxon>
        <taxon>Endopterygota</taxon>
        <taxon>Diptera</taxon>
        <taxon>Nematocera</taxon>
        <taxon>Sciaroidea</taxon>
        <taxon>Sciaridae</taxon>
        <taxon>Pseudolycoriella</taxon>
    </lineage>
</organism>
<evidence type="ECO:0000259" key="2">
    <source>
        <dbReference type="PROSITE" id="PS50866"/>
    </source>
</evidence>
<feature type="domain" description="GOLD" evidence="2">
    <location>
        <begin position="30"/>
        <end position="134"/>
    </location>
</feature>
<keyword evidence="4" id="KW-1185">Reference proteome</keyword>
<keyword evidence="1 3" id="KW-0812">Transmembrane</keyword>
<evidence type="ECO:0000256" key="1">
    <source>
        <dbReference type="RuleBase" id="RU003827"/>
    </source>
</evidence>
<accession>A0A9Q0MUN4</accession>
<gene>
    <name evidence="3" type="primary">bai_0</name>
    <name evidence="3" type="ORF">Bhyg_15382</name>
</gene>
<name>A0A9Q0MUN4_9DIPT</name>
<dbReference type="OrthoDB" id="759142at2759"/>
<proteinExistence type="inferred from homology"/>
<dbReference type="Proteomes" id="UP001151699">
    <property type="component" value="Chromosome C"/>
</dbReference>
<sequence length="134" mass="15252">MKPLVLFTIIIGVCGSFTSAIMFNLEPNTQKCLRDEMQAHQLVLGEYEISDAPGQKIDYVIRDSKGQILSRKEQISKGKFSFTSEFFENFEICFISRVPQHQRGVPQEVSLTTKKGIDTKNYEGVSIAKCLRKR</sequence>
<comment type="caution">
    <text evidence="3">The sequence shown here is derived from an EMBL/GenBank/DDBJ whole genome shotgun (WGS) entry which is preliminary data.</text>
</comment>
<dbReference type="GO" id="GO:0016020">
    <property type="term" value="C:membrane"/>
    <property type="evidence" value="ECO:0007669"/>
    <property type="project" value="UniProtKB-SubCell"/>
</dbReference>
<protein>
    <submittedName>
        <fullName evidence="3">Transmembrane emp24 domain-containing protein bai</fullName>
    </submittedName>
</protein>
<dbReference type="PROSITE" id="PS50866">
    <property type="entry name" value="GOLD"/>
    <property type="match status" value="1"/>
</dbReference>
<dbReference type="EMBL" id="WJQU01000004">
    <property type="protein sequence ID" value="KAJ6636787.1"/>
    <property type="molecule type" value="Genomic_DNA"/>
</dbReference>
<comment type="similarity">
    <text evidence="1">Belongs to the EMP24/GP25L family.</text>
</comment>
<dbReference type="Pfam" id="PF01105">
    <property type="entry name" value="EMP24_GP25L"/>
    <property type="match status" value="1"/>
</dbReference>
<dbReference type="AlphaFoldDB" id="A0A9Q0MUN4"/>
<evidence type="ECO:0000313" key="4">
    <source>
        <dbReference type="Proteomes" id="UP001151699"/>
    </source>
</evidence>